<accession>A0A6J4RUC9</accession>
<keyword evidence="2" id="KW-0378">Hydrolase</keyword>
<feature type="compositionally biased region" description="Low complexity" evidence="1">
    <location>
        <begin position="94"/>
        <end position="106"/>
    </location>
</feature>
<evidence type="ECO:0000256" key="1">
    <source>
        <dbReference type="SAM" id="MobiDB-lite"/>
    </source>
</evidence>
<feature type="region of interest" description="Disordered" evidence="1">
    <location>
        <begin position="207"/>
        <end position="277"/>
    </location>
</feature>
<feature type="region of interest" description="Disordered" evidence="1">
    <location>
        <begin position="123"/>
        <end position="178"/>
    </location>
</feature>
<dbReference type="EC" id="3.1.3.15" evidence="2"/>
<feature type="non-terminal residue" evidence="2">
    <location>
        <position position="277"/>
    </location>
</feature>
<reference evidence="2" key="1">
    <citation type="submission" date="2020-02" db="EMBL/GenBank/DDBJ databases">
        <authorList>
            <person name="Meier V. D."/>
        </authorList>
    </citation>
    <scope>NUCLEOTIDE SEQUENCE</scope>
    <source>
        <strain evidence="2">AVDCRST_MAG69</strain>
    </source>
</reference>
<feature type="compositionally biased region" description="Basic residues" evidence="1">
    <location>
        <begin position="123"/>
        <end position="139"/>
    </location>
</feature>
<proteinExistence type="predicted"/>
<feature type="compositionally biased region" description="Pro residues" evidence="1">
    <location>
        <begin position="267"/>
        <end position="277"/>
    </location>
</feature>
<dbReference type="AlphaFoldDB" id="A0A6J4RUC9"/>
<feature type="region of interest" description="Disordered" evidence="1">
    <location>
        <begin position="1"/>
        <end position="106"/>
    </location>
</feature>
<evidence type="ECO:0000313" key="2">
    <source>
        <dbReference type="EMBL" id="CAA9481218.1"/>
    </source>
</evidence>
<name>A0A6J4RUC9_9ACTN</name>
<protein>
    <submittedName>
        <fullName evidence="2">Histidinol-phosphatase</fullName>
        <ecNumber evidence="2">3.1.3.15</ecNumber>
    </submittedName>
</protein>
<organism evidence="2">
    <name type="scientific">uncultured Solirubrobacteraceae bacterium</name>
    <dbReference type="NCBI Taxonomy" id="1162706"/>
    <lineage>
        <taxon>Bacteria</taxon>
        <taxon>Bacillati</taxon>
        <taxon>Actinomycetota</taxon>
        <taxon>Thermoleophilia</taxon>
        <taxon>Solirubrobacterales</taxon>
        <taxon>Solirubrobacteraceae</taxon>
        <taxon>environmental samples</taxon>
    </lineage>
</organism>
<sequence>ADRLPRPPAARRGRRDGRAPLHARQRGALPRGGRGPRDRRAGRRRAHPSLHPVPRGLAAPVVPAVGDRRPRRLRALRARGDRPQARPRGRLPPRTRGQAGQPARPLRLGLRHRLGALRRRLRRRRRRRRVRRLAPRRDRRAGLAPILRDADRGCLQRPVRHPRPPGPGQGVGRGTPAARSRSALLLRAGGGGHGGGGHRRRIVDRRAAQAGGRALSESRAAGHGRRRRVPDRPLQRCSRPGAHRLRVRPGGGGARSGRDPRGLRLRAPPPPLRAARM</sequence>
<dbReference type="GO" id="GO:0004401">
    <property type="term" value="F:histidinol-phosphatase activity"/>
    <property type="evidence" value="ECO:0007669"/>
    <property type="project" value="UniProtKB-EC"/>
</dbReference>
<feature type="compositionally biased region" description="Basic residues" evidence="1">
    <location>
        <begin position="9"/>
        <end position="25"/>
    </location>
</feature>
<feature type="non-terminal residue" evidence="2">
    <location>
        <position position="1"/>
    </location>
</feature>
<dbReference type="EMBL" id="CADCVP010000099">
    <property type="protein sequence ID" value="CAA9481218.1"/>
    <property type="molecule type" value="Genomic_DNA"/>
</dbReference>
<gene>
    <name evidence="2" type="ORF">AVDCRST_MAG69-786</name>
</gene>